<feature type="transmembrane region" description="Helical" evidence="8">
    <location>
        <begin position="430"/>
        <end position="451"/>
    </location>
</feature>
<feature type="transmembrane region" description="Helical" evidence="8">
    <location>
        <begin position="324"/>
        <end position="346"/>
    </location>
</feature>
<keyword evidence="11" id="KW-1185">Reference proteome</keyword>
<dbReference type="PRINTS" id="PR01165">
    <property type="entry name" value="CYCOXIDASEI"/>
</dbReference>
<gene>
    <name evidence="10" type="ORF">L2Y54_00105</name>
</gene>
<evidence type="ECO:0000313" key="10">
    <source>
        <dbReference type="EMBL" id="UJS24463.1"/>
    </source>
</evidence>
<evidence type="ECO:0000256" key="2">
    <source>
        <dbReference type="ARBA" id="ARBA00022660"/>
    </source>
</evidence>
<proteinExistence type="inferred from homology"/>
<feature type="transmembrane region" description="Helical" evidence="8">
    <location>
        <begin position="118"/>
        <end position="140"/>
    </location>
</feature>
<dbReference type="RefSeq" id="WP_236498974.1">
    <property type="nucleotide sequence ID" value="NZ_CP091244.1"/>
</dbReference>
<dbReference type="EMBL" id="CP091244">
    <property type="protein sequence ID" value="UJS24463.1"/>
    <property type="molecule type" value="Genomic_DNA"/>
</dbReference>
<dbReference type="Proteomes" id="UP001054801">
    <property type="component" value="Chromosome"/>
</dbReference>
<keyword evidence="7" id="KW-0349">Heme</keyword>
<comment type="similarity">
    <text evidence="7">Belongs to the heme-copper respiratory oxidase family.</text>
</comment>
<evidence type="ECO:0000256" key="8">
    <source>
        <dbReference type="SAM" id="Phobius"/>
    </source>
</evidence>
<keyword evidence="7" id="KW-0479">Metal-binding</keyword>
<keyword evidence="2 7" id="KW-0679">Respiratory chain</keyword>
<evidence type="ECO:0000256" key="6">
    <source>
        <dbReference type="ARBA" id="ARBA00047816"/>
    </source>
</evidence>
<feature type="transmembrane region" description="Helical" evidence="8">
    <location>
        <begin position="167"/>
        <end position="193"/>
    </location>
</feature>
<evidence type="ECO:0000256" key="1">
    <source>
        <dbReference type="ARBA" id="ARBA00004141"/>
    </source>
</evidence>
<dbReference type="PROSITE" id="PS00077">
    <property type="entry name" value="COX1_CUB"/>
    <property type="match status" value="1"/>
</dbReference>
<name>A0ABY3SYA5_9GAMM</name>
<dbReference type="InterPro" id="IPR023616">
    <property type="entry name" value="Cyt_c_oxase-like_su1_dom"/>
</dbReference>
<protein>
    <submittedName>
        <fullName evidence="10">Cytochrome c oxidase subunit 1</fullName>
    </submittedName>
</protein>
<dbReference type="InterPro" id="IPR023615">
    <property type="entry name" value="Cyt_c_Oxase_su1_BS"/>
</dbReference>
<accession>A0ABY3SYA5</accession>
<evidence type="ECO:0000256" key="3">
    <source>
        <dbReference type="ARBA" id="ARBA00022692"/>
    </source>
</evidence>
<evidence type="ECO:0000259" key="9">
    <source>
        <dbReference type="PROSITE" id="PS50855"/>
    </source>
</evidence>
<feature type="transmembrane region" description="Helical" evidence="8">
    <location>
        <begin position="37"/>
        <end position="56"/>
    </location>
</feature>
<evidence type="ECO:0000256" key="7">
    <source>
        <dbReference type="RuleBase" id="RU000370"/>
    </source>
</evidence>
<feature type="transmembrane region" description="Helical" evidence="8">
    <location>
        <begin position="471"/>
        <end position="494"/>
    </location>
</feature>
<evidence type="ECO:0000256" key="4">
    <source>
        <dbReference type="ARBA" id="ARBA00022989"/>
    </source>
</evidence>
<keyword evidence="7" id="KW-0408">Iron</keyword>
<dbReference type="CDD" id="cd01663">
    <property type="entry name" value="Cyt_c_Oxidase_I"/>
    <property type="match status" value="1"/>
</dbReference>
<keyword evidence="5 8" id="KW-0472">Membrane</keyword>
<keyword evidence="7" id="KW-0249">Electron transport</keyword>
<feature type="transmembrane region" description="Helical" evidence="8">
    <location>
        <begin position="358"/>
        <end position="382"/>
    </location>
</feature>
<feature type="domain" description="Cytochrome oxidase subunit I profile" evidence="9">
    <location>
        <begin position="25"/>
        <end position="538"/>
    </location>
</feature>
<dbReference type="InterPro" id="IPR036927">
    <property type="entry name" value="Cyt_c_oxase-like_su1_sf"/>
</dbReference>
<feature type="transmembrane region" description="Helical" evidence="8">
    <location>
        <begin position="394"/>
        <end position="418"/>
    </location>
</feature>
<dbReference type="Gene3D" id="1.20.210.10">
    <property type="entry name" value="Cytochrome c oxidase-like, subunit I domain"/>
    <property type="match status" value="1"/>
</dbReference>
<feature type="transmembrane region" description="Helical" evidence="8">
    <location>
        <begin position="293"/>
        <end position="312"/>
    </location>
</feature>
<dbReference type="Pfam" id="PF00115">
    <property type="entry name" value="COX1"/>
    <property type="match status" value="1"/>
</dbReference>
<keyword evidence="4 8" id="KW-1133">Transmembrane helix</keyword>
<dbReference type="InterPro" id="IPR033944">
    <property type="entry name" value="Cyt_c_oxase_su1_dom"/>
</dbReference>
<comment type="subcellular location">
    <subcellularLocation>
        <location evidence="1">Membrane</location>
        <topology evidence="1">Multi-pass membrane protein</topology>
    </subcellularLocation>
</comment>
<dbReference type="PROSITE" id="PS50855">
    <property type="entry name" value="COX1"/>
    <property type="match status" value="1"/>
</dbReference>
<evidence type="ECO:0000313" key="11">
    <source>
        <dbReference type="Proteomes" id="UP001054801"/>
    </source>
</evidence>
<dbReference type="PANTHER" id="PTHR10422:SF18">
    <property type="entry name" value="CYTOCHROME C OXIDASE SUBUNIT 1"/>
    <property type="match status" value="1"/>
</dbReference>
<keyword evidence="3 7" id="KW-0812">Transmembrane</keyword>
<feature type="transmembrane region" description="Helical" evidence="8">
    <location>
        <begin position="205"/>
        <end position="233"/>
    </location>
</feature>
<dbReference type="PANTHER" id="PTHR10422">
    <property type="entry name" value="CYTOCHROME C OXIDASE SUBUNIT 1"/>
    <property type="match status" value="1"/>
</dbReference>
<keyword evidence="7" id="KW-0813">Transport</keyword>
<sequence>MSVATAHDDHHDSHDHGPPKGWQRWVYSTNHKDIGTMYLFFALFMLFFGGAMAMYIRAELFMPGVQLANPDFYNNMVTDHALVMVFGMVMPAAAGMANWMIPLMIGAPDMALPRLNNLSFWLLPAAAIMLILSILAPYLFPGTGGPVNTGWTLLPPLSIQNGIGMDFTIFAIHMLGISSILASINIVTTILNMRAPTMTMMKMPLFVWAWFFTALLLIAVMPVLAGAVTMLLFDRHFGTSFFDAAGGGDPILFQHLFWFFGHPEVYVLLLPSIGVLGLVIPTFARKPLFGYKALVYGMGVLAVLGMVVWAHHQYTIGMSLWATNYFMIGTILISIPVGLMLMNFIFTMWRGSMTFETPMLFGIAIILMFSFAGVTGVMLAVVPADMQYHDTMFVVAHFHYALIPGAVFGLYAGVFYWLPKWTGHMYDERLGKIFFWWTTISFNITFFPQHFSGLAGMPRRIVDYSIQYTEFNVISSIGGFLFGLSHLLFLYIIIQTIRGGQKAPDKPWEGSQIGTPGLEWTLPSPPPFHSFTQAPVVK</sequence>
<evidence type="ECO:0000256" key="5">
    <source>
        <dbReference type="ARBA" id="ARBA00023136"/>
    </source>
</evidence>
<feature type="transmembrane region" description="Helical" evidence="8">
    <location>
        <begin position="81"/>
        <end position="106"/>
    </location>
</feature>
<dbReference type="InterPro" id="IPR000883">
    <property type="entry name" value="Cyt_C_Oxase_1"/>
</dbReference>
<reference evidence="10" key="1">
    <citation type="journal article" date="2022" name="Microorganisms">
        <title>Two New Species of Filamentous Sulfur Bacteria of the Genus Thiothrix, Thiothrix winogradskyi sp. nov. and 'Candidatus Thiothrix sulfatifontis' sp. nov.</title>
        <authorList>
            <person name="Ravin N.V."/>
            <person name="Rossetti S."/>
            <person name="Beletsky A.V."/>
            <person name="Kadnikov V.V."/>
            <person name="Rudenko T.S."/>
            <person name="Smolyakov D.D."/>
            <person name="Moskvitina M.I."/>
            <person name="Gureeva M.V."/>
            <person name="Mardanov A.V."/>
            <person name="Grabovich M.Y."/>
        </authorList>
    </citation>
    <scope>NUCLEOTIDE SEQUENCE</scope>
    <source>
        <strain evidence="10">CT3</strain>
    </source>
</reference>
<comment type="catalytic activity">
    <reaction evidence="6">
        <text>4 Fe(II)-[cytochrome c] + O2 + 8 H(+)(in) = 4 Fe(III)-[cytochrome c] + 2 H2O + 4 H(+)(out)</text>
        <dbReference type="Rhea" id="RHEA:11436"/>
        <dbReference type="Rhea" id="RHEA-COMP:10350"/>
        <dbReference type="Rhea" id="RHEA-COMP:14399"/>
        <dbReference type="ChEBI" id="CHEBI:15377"/>
        <dbReference type="ChEBI" id="CHEBI:15378"/>
        <dbReference type="ChEBI" id="CHEBI:15379"/>
        <dbReference type="ChEBI" id="CHEBI:29033"/>
        <dbReference type="ChEBI" id="CHEBI:29034"/>
        <dbReference type="EC" id="7.1.1.9"/>
    </reaction>
</comment>
<dbReference type="SUPFAM" id="SSF81442">
    <property type="entry name" value="Cytochrome c oxidase subunit I-like"/>
    <property type="match status" value="1"/>
</dbReference>
<feature type="transmembrane region" description="Helical" evidence="8">
    <location>
        <begin position="265"/>
        <end position="284"/>
    </location>
</feature>
<organism evidence="10 11">
    <name type="scientific">Thiothrix winogradskyi</name>
    <dbReference type="NCBI Taxonomy" id="96472"/>
    <lineage>
        <taxon>Bacteria</taxon>
        <taxon>Pseudomonadati</taxon>
        <taxon>Pseudomonadota</taxon>
        <taxon>Gammaproteobacteria</taxon>
        <taxon>Thiotrichales</taxon>
        <taxon>Thiotrichaceae</taxon>
        <taxon>Thiothrix</taxon>
    </lineage>
</organism>